<feature type="compositionally biased region" description="Low complexity" evidence="1">
    <location>
        <begin position="195"/>
        <end position="237"/>
    </location>
</feature>
<feature type="compositionally biased region" description="Basic and acidic residues" evidence="1">
    <location>
        <begin position="1176"/>
        <end position="1188"/>
    </location>
</feature>
<evidence type="ECO:0000313" key="4">
    <source>
        <dbReference type="RefSeq" id="XP_017036407.1"/>
    </source>
</evidence>
<feature type="region of interest" description="Disordered" evidence="1">
    <location>
        <begin position="1327"/>
        <end position="1372"/>
    </location>
</feature>
<feature type="compositionally biased region" description="Low complexity" evidence="1">
    <location>
        <begin position="330"/>
        <end position="341"/>
    </location>
</feature>
<feature type="region of interest" description="Disordered" evidence="1">
    <location>
        <begin position="810"/>
        <end position="1061"/>
    </location>
</feature>
<keyword evidence="2" id="KW-0732">Signal</keyword>
<reference evidence="4" key="1">
    <citation type="submission" date="2025-08" db="UniProtKB">
        <authorList>
            <consortium name="RefSeq"/>
        </authorList>
    </citation>
    <scope>IDENTIFICATION</scope>
    <source>
        <strain evidence="4">14028-0561.14</strain>
        <tissue evidence="4">Whole fly</tissue>
    </source>
</reference>
<feature type="region of interest" description="Disordered" evidence="1">
    <location>
        <begin position="189"/>
        <end position="372"/>
    </location>
</feature>
<keyword evidence="3" id="KW-1185">Reference proteome</keyword>
<evidence type="ECO:0000256" key="1">
    <source>
        <dbReference type="SAM" id="MobiDB-lite"/>
    </source>
</evidence>
<feature type="region of interest" description="Disordered" evidence="1">
    <location>
        <begin position="1073"/>
        <end position="1197"/>
    </location>
</feature>
<feature type="compositionally biased region" description="Pro residues" evidence="1">
    <location>
        <begin position="712"/>
        <end position="721"/>
    </location>
</feature>
<dbReference type="PANTHER" id="PTHR10019">
    <property type="entry name" value="SNF5"/>
    <property type="match status" value="1"/>
</dbReference>
<evidence type="ECO:0000256" key="2">
    <source>
        <dbReference type="SAM" id="SignalP"/>
    </source>
</evidence>
<feature type="compositionally biased region" description="Low complexity" evidence="1">
    <location>
        <begin position="660"/>
        <end position="672"/>
    </location>
</feature>
<feature type="compositionally biased region" description="Polar residues" evidence="1">
    <location>
        <begin position="810"/>
        <end position="819"/>
    </location>
</feature>
<feature type="signal peptide" evidence="2">
    <location>
        <begin position="1"/>
        <end position="23"/>
    </location>
</feature>
<feature type="region of interest" description="Disordered" evidence="1">
    <location>
        <begin position="752"/>
        <end position="776"/>
    </location>
</feature>
<protein>
    <submittedName>
        <fullName evidence="4">Uncharacterized protein</fullName>
    </submittedName>
</protein>
<evidence type="ECO:0000313" key="3">
    <source>
        <dbReference type="Proteomes" id="UP001652661"/>
    </source>
</evidence>
<feature type="region of interest" description="Disordered" evidence="1">
    <location>
        <begin position="510"/>
        <end position="542"/>
    </location>
</feature>
<dbReference type="GeneID" id="108084629"/>
<feature type="compositionally biased region" description="Low complexity" evidence="1">
    <location>
        <begin position="1406"/>
        <end position="1437"/>
    </location>
</feature>
<sequence>MGGSRSFALLLLLLCVAAASASGEPTTETPSALLPLEARNADGSGEEDVISTSYVLPNQIFNEGKPYYPRQDPVSGQLDFSAKKPAGIQPEANEVLDPNEKIVLSGASSPNIHDFLNLPVKYSSSKFVYPLVSSSYANLKYQGSNKNYITNKKPTSVVAPVTPPPPNYHSSNFFTVPTTKLTAVTPTAGAYYPGSSSTTSTTTTTTTTTTTRGTLPPSRRPVSTTTTTTAEPTSPAAKYTTTSRRPIPVHTASTTPQPPRTSTTRRKFVPTKKYSPTVPSSTARPLLTQEEQRPLKTPQSPRPTPSSSDVAFTTHHATPQAAIFPTEPATTTKMYTTSSTSPPVVFTEGPTPPPAFSPIPGAGTGIHNLDPADVYHTLGQKNTQAEEQQLEKQQQQLQHQQQLLQQQQYQEQQQQQQYQQQQYQQQLEKQQLEKQKHPYQQQLEKQQHEQQQHHQQQPLPQPQPPNQPQRPTPPKPPMTLSDIFNSLAEEESNVAHNYQQNQGFDAQGNLIEPIAPSKPSPFAMQQPGSQQQQQRPANANDQKVISGSQENYSNEYVSYQVQQPNVMQYRPAPGKINNVVISPGQQSASFVLGSQVQQVSVGHPSVEKETMFAKDTPGVQYGQVINEDIGNIKRPIKEPAVPTSYQQMPSLQQNSNFHQNGNAGTPGTPGAASYQEPPPEAPSPYQQLPLIGSNKRPSKKPAAKPEPINQAYPPPPPPTPHQPQTTPPAVDAHVDETKELLVSTNIRFPAQGEESVELSSSAVMPGPPAGPHINGHAQPLSLQQIQNSNPVVFPKVKDEAAPGSVQIQQHEVLNLSQQKPPLKFPAQQPGLGELPSRDMEPPPRYPTTQQVPQAPPTPGKRPPAAFYNEFNRKPQNRPRPSNLPNILPQFRPNAKISSGHPPALKQEAGNIRLPQQGGPKRPYNPSVPPQFAHRRQPLHQQQLQQQMLQKRYPMNRISEYPVGPSPGGDLNRRVYRLPPYGGQNVPYLPDHMYPRRPHGPGPLRSVDGYPAERHAPSAGGEPYKTIDAEAAADFEEEDLVINDPPQPVTPGKDRKSVEETKLEPVVTLQMLQSQKKAVSLPGDDTGAGEIQVTADNDPQEAEASKLSQQKLDPSGLYVVFPMKGSEKGQPEGEAPSAPAEYQNTPFSVIRDQPQEPILKNKKPQSLQQQNKAQQVPKEKFPYPIEKPDPSYSELNPESQGAVPGVLIAPRIITGALGTGTETPIAIAYTPTEPSPYRQDQGQKFSNINLATSVINEIRQDTQTEEGLSSDFDLRGQNFEKDFMAPFYPSLSLGGASGAAAINPAAPSNWNILPSTTDQAIYEKNNINRADVGTPDDKKVEEEQPTASPLTAEKNSELDSFQPQLQGGFKPIYPPGYKHVEQVEQEEIAGAKNAASNQPLALPLVGTTAKPSTSAAPLSSSSSTSSSTSSTSSTTSTTHQPGITKSDGTTSSTKAPVVSTKPTQRKKSSFETSLAALLFGDEDEEEGARKSAELPKPQAQAGPRNVPRMGPRSLTLS</sequence>
<feature type="compositionally biased region" description="Low complexity" evidence="1">
    <location>
        <begin position="525"/>
        <end position="534"/>
    </location>
</feature>
<gene>
    <name evidence="4" type="primary">LOC108084629</name>
</gene>
<feature type="compositionally biased region" description="Polar residues" evidence="1">
    <location>
        <begin position="1438"/>
        <end position="1453"/>
    </location>
</feature>
<feature type="region of interest" description="Disordered" evidence="1">
    <location>
        <begin position="652"/>
        <end position="734"/>
    </location>
</feature>
<feature type="compositionally biased region" description="Acidic residues" evidence="1">
    <location>
        <begin position="1030"/>
        <end position="1040"/>
    </location>
</feature>
<feature type="compositionally biased region" description="Basic and acidic residues" evidence="1">
    <location>
        <begin position="1051"/>
        <end position="1061"/>
    </location>
</feature>
<dbReference type="OrthoDB" id="7482953at2759"/>
<feature type="compositionally biased region" description="Polar residues" evidence="1">
    <location>
        <begin position="1163"/>
        <end position="1173"/>
    </location>
</feature>
<dbReference type="Proteomes" id="UP001652661">
    <property type="component" value="Chromosome 3R"/>
</dbReference>
<dbReference type="RefSeq" id="XP_017036407.1">
    <property type="nucleotide sequence ID" value="XM_017180918.2"/>
</dbReference>
<feature type="compositionally biased region" description="Pro residues" evidence="1">
    <location>
        <begin position="459"/>
        <end position="477"/>
    </location>
</feature>
<feature type="region of interest" description="Disordered" evidence="1">
    <location>
        <begin position="429"/>
        <end position="481"/>
    </location>
</feature>
<organism evidence="3 4">
    <name type="scientific">Drosophila kikkawai</name>
    <name type="common">Fruit fly</name>
    <dbReference type="NCBI Taxonomy" id="30033"/>
    <lineage>
        <taxon>Eukaryota</taxon>
        <taxon>Metazoa</taxon>
        <taxon>Ecdysozoa</taxon>
        <taxon>Arthropoda</taxon>
        <taxon>Hexapoda</taxon>
        <taxon>Insecta</taxon>
        <taxon>Pterygota</taxon>
        <taxon>Neoptera</taxon>
        <taxon>Endopterygota</taxon>
        <taxon>Diptera</taxon>
        <taxon>Brachycera</taxon>
        <taxon>Muscomorpha</taxon>
        <taxon>Ephydroidea</taxon>
        <taxon>Drosophilidae</taxon>
        <taxon>Drosophila</taxon>
        <taxon>Sophophora</taxon>
    </lineage>
</organism>
<feature type="chain" id="PRO_5028425342" evidence="2">
    <location>
        <begin position="24"/>
        <end position="1516"/>
    </location>
</feature>
<feature type="compositionally biased region" description="Low complexity" evidence="1">
    <location>
        <begin position="938"/>
        <end position="949"/>
    </location>
</feature>
<proteinExistence type="predicted"/>
<name>A0A6P4J4X2_DROKI</name>
<feature type="region of interest" description="Disordered" evidence="1">
    <location>
        <begin position="1404"/>
        <end position="1516"/>
    </location>
</feature>
<accession>A0A6P4J4X2</accession>